<dbReference type="PANTHER" id="PTHR34219">
    <property type="entry name" value="IRON-REGULATED INNER MEMBRANE PROTEIN-RELATED"/>
    <property type="match status" value="1"/>
</dbReference>
<keyword evidence="1" id="KW-0472">Membrane</keyword>
<feature type="transmembrane region" description="Helical" evidence="1">
    <location>
        <begin position="350"/>
        <end position="372"/>
    </location>
</feature>
<organism evidence="2 3">
    <name type="scientific">Arcicella gelida</name>
    <dbReference type="NCBI Taxonomy" id="2984195"/>
    <lineage>
        <taxon>Bacteria</taxon>
        <taxon>Pseudomonadati</taxon>
        <taxon>Bacteroidota</taxon>
        <taxon>Cytophagia</taxon>
        <taxon>Cytophagales</taxon>
        <taxon>Flectobacillaceae</taxon>
        <taxon>Arcicella</taxon>
    </lineage>
</organism>
<sequence>MQKSNISILKKLIGKIHLWGGLVSGIVVFIVSITGCLFVFEQEIREFTQKEYRFVVPENSPKASLSLITLNLAKAFPDKKIEQVRFFSDPSRAVIAKLVASKSTQKAKKEEEESYKEAYFLHPNSGELISKKDFEHDFMHTIQEIHTSLLLGETGKWIIKANVVIFLIMLLSGLYMWWPSKKNQRKMAFRLNLKGKTQIVNYSIHNVLGFYFLLPLILISLTGIWWAIKPVQKLTYATLDEKMKEKVKVSSNFQAGKIFSPQSAFEAVSTTYAGWKEAHINFPQKSKDCIRVNLKYPYEVYKKNNLFEFDQYSGKILRSELYTNYKTVDKIKHANRDLHTGQNYGIIGKLIAFFSSLFAASLPITGFLIWYFKKFKKTTKNKIVRKTKNVEFA</sequence>
<proteinExistence type="predicted"/>
<dbReference type="Proteomes" id="UP001303899">
    <property type="component" value="Unassembled WGS sequence"/>
</dbReference>
<gene>
    <name evidence="2" type="ORF">VB776_15515</name>
</gene>
<evidence type="ECO:0000313" key="3">
    <source>
        <dbReference type="Proteomes" id="UP001303899"/>
    </source>
</evidence>
<name>A0ABU5S7E8_9BACT</name>
<feature type="transmembrane region" description="Helical" evidence="1">
    <location>
        <begin position="157"/>
        <end position="178"/>
    </location>
</feature>
<keyword evidence="1" id="KW-1133">Transmembrane helix</keyword>
<keyword evidence="3" id="KW-1185">Reference proteome</keyword>
<dbReference type="InterPro" id="IPR005625">
    <property type="entry name" value="PepSY-ass_TM"/>
</dbReference>
<reference evidence="2 3" key="1">
    <citation type="submission" date="2023-12" db="EMBL/GenBank/DDBJ databases">
        <title>Novel species of the genus Arcicella isolated from rivers.</title>
        <authorList>
            <person name="Lu H."/>
        </authorList>
    </citation>
    <scope>NUCLEOTIDE SEQUENCE [LARGE SCALE GENOMIC DNA]</scope>
    <source>
        <strain evidence="2 3">DC2W</strain>
    </source>
</reference>
<evidence type="ECO:0000313" key="2">
    <source>
        <dbReference type="EMBL" id="MEA5404340.1"/>
    </source>
</evidence>
<feature type="transmembrane region" description="Helical" evidence="1">
    <location>
        <begin position="199"/>
        <end position="228"/>
    </location>
</feature>
<dbReference type="Pfam" id="PF03929">
    <property type="entry name" value="PepSY_TM"/>
    <property type="match status" value="1"/>
</dbReference>
<dbReference type="EMBL" id="JAYGIL010000020">
    <property type="protein sequence ID" value="MEA5404340.1"/>
    <property type="molecule type" value="Genomic_DNA"/>
</dbReference>
<keyword evidence="1" id="KW-0812">Transmembrane</keyword>
<accession>A0ABU5S7E8</accession>
<evidence type="ECO:0000256" key="1">
    <source>
        <dbReference type="SAM" id="Phobius"/>
    </source>
</evidence>
<dbReference type="RefSeq" id="WP_323697666.1">
    <property type="nucleotide sequence ID" value="NZ_JAYGIL010000020.1"/>
</dbReference>
<comment type="caution">
    <text evidence="2">The sequence shown here is derived from an EMBL/GenBank/DDBJ whole genome shotgun (WGS) entry which is preliminary data.</text>
</comment>
<feature type="transmembrane region" description="Helical" evidence="1">
    <location>
        <begin position="21"/>
        <end position="40"/>
    </location>
</feature>
<protein>
    <submittedName>
        <fullName evidence="2">PepSY-associated TM helix domain-containing protein</fullName>
    </submittedName>
</protein>